<reference evidence="1" key="1">
    <citation type="journal article" date="2015" name="Nature">
        <title>Complex archaea that bridge the gap between prokaryotes and eukaryotes.</title>
        <authorList>
            <person name="Spang A."/>
            <person name="Saw J.H."/>
            <person name="Jorgensen S.L."/>
            <person name="Zaremba-Niedzwiedzka K."/>
            <person name="Martijn J."/>
            <person name="Lind A.E."/>
            <person name="van Eijk R."/>
            <person name="Schleper C."/>
            <person name="Guy L."/>
            <person name="Ettema T.J."/>
        </authorList>
    </citation>
    <scope>NUCLEOTIDE SEQUENCE</scope>
</reference>
<name>A0A0F9RJ21_9ZZZZ</name>
<gene>
    <name evidence="1" type="ORF">LCGC14_0967640</name>
</gene>
<accession>A0A0F9RJ21</accession>
<proteinExistence type="predicted"/>
<evidence type="ECO:0000313" key="1">
    <source>
        <dbReference type="EMBL" id="KKN17258.1"/>
    </source>
</evidence>
<organism evidence="1">
    <name type="scientific">marine sediment metagenome</name>
    <dbReference type="NCBI Taxonomy" id="412755"/>
    <lineage>
        <taxon>unclassified sequences</taxon>
        <taxon>metagenomes</taxon>
        <taxon>ecological metagenomes</taxon>
    </lineage>
</organism>
<sequence>MKIIKTAKYIEAFTLDKRTKQQIGSELRSQGLDGNGRFRESDEGVSIMWGILAKYGLVIEDVMSKDLFRGERGHRTFRIRKSAPSEDPFNPGEEVGNSMIVYTWQELMPGKFEILAYIS</sequence>
<dbReference type="AlphaFoldDB" id="A0A0F9RJ21"/>
<dbReference type="EMBL" id="LAZR01003540">
    <property type="protein sequence ID" value="KKN17258.1"/>
    <property type="molecule type" value="Genomic_DNA"/>
</dbReference>
<comment type="caution">
    <text evidence="1">The sequence shown here is derived from an EMBL/GenBank/DDBJ whole genome shotgun (WGS) entry which is preliminary data.</text>
</comment>
<protein>
    <submittedName>
        <fullName evidence="1">Uncharacterized protein</fullName>
    </submittedName>
</protein>